<keyword evidence="1" id="KW-0472">Membrane</keyword>
<keyword evidence="1" id="KW-1133">Transmembrane helix</keyword>
<reference evidence="2" key="1">
    <citation type="submission" date="2014-11" db="EMBL/GenBank/DDBJ databases">
        <authorList>
            <person name="Amaro Gonzalez C."/>
        </authorList>
    </citation>
    <scope>NUCLEOTIDE SEQUENCE</scope>
</reference>
<protein>
    <submittedName>
        <fullName evidence="2">Uncharacterized protein</fullName>
    </submittedName>
</protein>
<sequence length="87" mass="10464">MLCNYTSTKKKIRCTSLAHTVKYLYERKRHTRHHWLVLVLLLVGNVALQPLLFEYFPFFRHIKQSTRGHCDGHCMLRFRLQAMQAYV</sequence>
<dbReference type="AlphaFoldDB" id="A0A0E9UVE6"/>
<evidence type="ECO:0000256" key="1">
    <source>
        <dbReference type="SAM" id="Phobius"/>
    </source>
</evidence>
<dbReference type="EMBL" id="GBXM01038810">
    <property type="protein sequence ID" value="JAH69767.1"/>
    <property type="molecule type" value="Transcribed_RNA"/>
</dbReference>
<proteinExistence type="predicted"/>
<feature type="transmembrane region" description="Helical" evidence="1">
    <location>
        <begin position="35"/>
        <end position="53"/>
    </location>
</feature>
<reference evidence="2" key="2">
    <citation type="journal article" date="2015" name="Fish Shellfish Immunol.">
        <title>Early steps in the European eel (Anguilla anguilla)-Vibrio vulnificus interaction in the gills: Role of the RtxA13 toxin.</title>
        <authorList>
            <person name="Callol A."/>
            <person name="Pajuelo D."/>
            <person name="Ebbesson L."/>
            <person name="Teles M."/>
            <person name="MacKenzie S."/>
            <person name="Amaro C."/>
        </authorList>
    </citation>
    <scope>NUCLEOTIDE SEQUENCE</scope>
</reference>
<keyword evidence="1" id="KW-0812">Transmembrane</keyword>
<organism evidence="2">
    <name type="scientific">Anguilla anguilla</name>
    <name type="common">European freshwater eel</name>
    <name type="synonym">Muraena anguilla</name>
    <dbReference type="NCBI Taxonomy" id="7936"/>
    <lineage>
        <taxon>Eukaryota</taxon>
        <taxon>Metazoa</taxon>
        <taxon>Chordata</taxon>
        <taxon>Craniata</taxon>
        <taxon>Vertebrata</taxon>
        <taxon>Euteleostomi</taxon>
        <taxon>Actinopterygii</taxon>
        <taxon>Neopterygii</taxon>
        <taxon>Teleostei</taxon>
        <taxon>Anguilliformes</taxon>
        <taxon>Anguillidae</taxon>
        <taxon>Anguilla</taxon>
    </lineage>
</organism>
<name>A0A0E9UVE6_ANGAN</name>
<accession>A0A0E9UVE6</accession>
<evidence type="ECO:0000313" key="2">
    <source>
        <dbReference type="EMBL" id="JAH69767.1"/>
    </source>
</evidence>